<protein>
    <submittedName>
        <fullName evidence="2">Uncharacterized protein</fullName>
    </submittedName>
</protein>
<dbReference type="AlphaFoldDB" id="A0AAE0KCU2"/>
<evidence type="ECO:0000313" key="2">
    <source>
        <dbReference type="EMBL" id="KAK3374358.1"/>
    </source>
</evidence>
<sequence length="396" mass="44523">MPRIQRNFRSAPKQSDAQRQEREDRIAQNQAEQTRWESLHPTERLAEDGAKLRKDIESDDHMCVILEISASNYSKCRAGRDCFYNHHRGSYANIETEFRIRVNGVCERPSYWRTTHHFYHVLCFVTMMDVEELIPSKKFAFEPGLNWGLMVRKWVMHHGRVNLDVLANFIDDMAQWIEKGENTAPLAATSDGGTDGPGGTETNLEATRATKPVLQNYVTDAEDGANLWELVNHRHIWEGTPRLIFPAADGPKAYGPFAEAWDEDPPAERSGAGNEEGDTVGAKTPPNERRVHSLGQFLREYWDLMQTERRKAAAKAARDVEAGMSRERSNNTLSDSGDRKVVGSTNDEQDDNGSSRTDGGGPRKRRKLTDQDNAGPEAELETGGAVATSELQPKED</sequence>
<reference evidence="2" key="1">
    <citation type="journal article" date="2023" name="Mol. Phylogenet. Evol.">
        <title>Genome-scale phylogeny and comparative genomics of the fungal order Sordariales.</title>
        <authorList>
            <person name="Hensen N."/>
            <person name="Bonometti L."/>
            <person name="Westerberg I."/>
            <person name="Brannstrom I.O."/>
            <person name="Guillou S."/>
            <person name="Cros-Aarteil S."/>
            <person name="Calhoun S."/>
            <person name="Haridas S."/>
            <person name="Kuo A."/>
            <person name="Mondo S."/>
            <person name="Pangilinan J."/>
            <person name="Riley R."/>
            <person name="LaButti K."/>
            <person name="Andreopoulos B."/>
            <person name="Lipzen A."/>
            <person name="Chen C."/>
            <person name="Yan M."/>
            <person name="Daum C."/>
            <person name="Ng V."/>
            <person name="Clum A."/>
            <person name="Steindorff A."/>
            <person name="Ohm R.A."/>
            <person name="Martin F."/>
            <person name="Silar P."/>
            <person name="Natvig D.O."/>
            <person name="Lalanne C."/>
            <person name="Gautier V."/>
            <person name="Ament-Velasquez S.L."/>
            <person name="Kruys A."/>
            <person name="Hutchinson M.I."/>
            <person name="Powell A.J."/>
            <person name="Barry K."/>
            <person name="Miller A.N."/>
            <person name="Grigoriev I.V."/>
            <person name="Debuchy R."/>
            <person name="Gladieux P."/>
            <person name="Hiltunen Thoren M."/>
            <person name="Johannesson H."/>
        </authorList>
    </citation>
    <scope>NUCLEOTIDE SEQUENCE</scope>
    <source>
        <strain evidence="2">CBS 958.72</strain>
    </source>
</reference>
<feature type="region of interest" description="Disordered" evidence="1">
    <location>
        <begin position="1"/>
        <end position="40"/>
    </location>
</feature>
<dbReference type="Proteomes" id="UP001287356">
    <property type="component" value="Unassembled WGS sequence"/>
</dbReference>
<feature type="compositionally biased region" description="Basic and acidic residues" evidence="1">
    <location>
        <begin position="315"/>
        <end position="329"/>
    </location>
</feature>
<feature type="region of interest" description="Disordered" evidence="1">
    <location>
        <begin position="315"/>
        <end position="396"/>
    </location>
</feature>
<feature type="region of interest" description="Disordered" evidence="1">
    <location>
        <begin position="185"/>
        <end position="208"/>
    </location>
</feature>
<reference evidence="2" key="2">
    <citation type="submission" date="2023-06" db="EMBL/GenBank/DDBJ databases">
        <authorList>
            <consortium name="Lawrence Berkeley National Laboratory"/>
            <person name="Haridas S."/>
            <person name="Hensen N."/>
            <person name="Bonometti L."/>
            <person name="Westerberg I."/>
            <person name="Brannstrom I.O."/>
            <person name="Guillou S."/>
            <person name="Cros-Aarteil S."/>
            <person name="Calhoun S."/>
            <person name="Kuo A."/>
            <person name="Mondo S."/>
            <person name="Pangilinan J."/>
            <person name="Riley R."/>
            <person name="Labutti K."/>
            <person name="Andreopoulos B."/>
            <person name="Lipzen A."/>
            <person name="Chen C."/>
            <person name="Yanf M."/>
            <person name="Daum C."/>
            <person name="Ng V."/>
            <person name="Clum A."/>
            <person name="Steindorff A."/>
            <person name="Ohm R."/>
            <person name="Martin F."/>
            <person name="Silar P."/>
            <person name="Natvig D."/>
            <person name="Lalanne C."/>
            <person name="Gautier V."/>
            <person name="Ament-Velasquez S.L."/>
            <person name="Kruys A."/>
            <person name="Hutchinson M.I."/>
            <person name="Powell A.J."/>
            <person name="Barry K."/>
            <person name="Miller A.N."/>
            <person name="Grigoriev I.V."/>
            <person name="Debuchy R."/>
            <person name="Gladieux P."/>
            <person name="Thoren M.H."/>
            <person name="Johannesson H."/>
        </authorList>
    </citation>
    <scope>NUCLEOTIDE SEQUENCE</scope>
    <source>
        <strain evidence="2">CBS 958.72</strain>
    </source>
</reference>
<evidence type="ECO:0000256" key="1">
    <source>
        <dbReference type="SAM" id="MobiDB-lite"/>
    </source>
</evidence>
<gene>
    <name evidence="2" type="ORF">B0T24DRAFT_626232</name>
</gene>
<proteinExistence type="predicted"/>
<feature type="region of interest" description="Disordered" evidence="1">
    <location>
        <begin position="255"/>
        <end position="290"/>
    </location>
</feature>
<dbReference type="EMBL" id="JAULSN010000004">
    <property type="protein sequence ID" value="KAK3374358.1"/>
    <property type="molecule type" value="Genomic_DNA"/>
</dbReference>
<accession>A0AAE0KCU2</accession>
<organism evidence="2 3">
    <name type="scientific">Lasiosphaeria ovina</name>
    <dbReference type="NCBI Taxonomy" id="92902"/>
    <lineage>
        <taxon>Eukaryota</taxon>
        <taxon>Fungi</taxon>
        <taxon>Dikarya</taxon>
        <taxon>Ascomycota</taxon>
        <taxon>Pezizomycotina</taxon>
        <taxon>Sordariomycetes</taxon>
        <taxon>Sordariomycetidae</taxon>
        <taxon>Sordariales</taxon>
        <taxon>Lasiosphaeriaceae</taxon>
        <taxon>Lasiosphaeria</taxon>
    </lineage>
</organism>
<name>A0AAE0KCU2_9PEZI</name>
<feature type="compositionally biased region" description="Basic and acidic residues" evidence="1">
    <location>
        <begin position="16"/>
        <end position="26"/>
    </location>
</feature>
<keyword evidence="3" id="KW-1185">Reference proteome</keyword>
<comment type="caution">
    <text evidence="2">The sequence shown here is derived from an EMBL/GenBank/DDBJ whole genome shotgun (WGS) entry which is preliminary data.</text>
</comment>
<evidence type="ECO:0000313" key="3">
    <source>
        <dbReference type="Proteomes" id="UP001287356"/>
    </source>
</evidence>